<organism evidence="1 2">
    <name type="scientific">Sediminibacillus halophilus</name>
    <dbReference type="NCBI Taxonomy" id="482461"/>
    <lineage>
        <taxon>Bacteria</taxon>
        <taxon>Bacillati</taxon>
        <taxon>Bacillota</taxon>
        <taxon>Bacilli</taxon>
        <taxon>Bacillales</taxon>
        <taxon>Bacillaceae</taxon>
        <taxon>Sediminibacillus</taxon>
    </lineage>
</organism>
<evidence type="ECO:0000313" key="2">
    <source>
        <dbReference type="Proteomes" id="UP000182347"/>
    </source>
</evidence>
<dbReference type="EMBL" id="FNHF01000001">
    <property type="protein sequence ID" value="SDL99229.1"/>
    <property type="molecule type" value="Genomic_DNA"/>
</dbReference>
<dbReference type="AlphaFoldDB" id="A0A1G9PKH7"/>
<dbReference type="RefSeq" id="WP_074598122.1">
    <property type="nucleotide sequence ID" value="NZ_FNHF01000001.1"/>
</dbReference>
<dbReference type="InterPro" id="IPR024496">
    <property type="entry name" value="Spore_germ_GerPE"/>
</dbReference>
<dbReference type="STRING" id="482461.SAMN05216244_1470"/>
<reference evidence="2" key="1">
    <citation type="submission" date="2016-10" db="EMBL/GenBank/DDBJ databases">
        <authorList>
            <person name="Varghese N."/>
            <person name="Submissions S."/>
        </authorList>
    </citation>
    <scope>NUCLEOTIDE SEQUENCE [LARGE SCALE GENOMIC DNA]</scope>
    <source>
        <strain evidence="2">CGMCC 1.6199</strain>
    </source>
</reference>
<gene>
    <name evidence="1" type="ORF">SAMN05216244_1470</name>
</gene>
<name>A0A1G9PKH7_9BACI</name>
<protein>
    <submittedName>
        <fullName evidence="1">Spore germination protein PE</fullName>
    </submittedName>
</protein>
<proteinExistence type="predicted"/>
<evidence type="ECO:0000313" key="1">
    <source>
        <dbReference type="EMBL" id="SDL99229.1"/>
    </source>
</evidence>
<dbReference type="Proteomes" id="UP000182347">
    <property type="component" value="Unassembled WGS sequence"/>
</dbReference>
<sequence>MLQRSSYVDTIYVDSMSRSSMFEIGDVNRLRPRMLAIAVQEEGITEKGEVPVEFADFPVFSKQPSALPPVPPIRQTTIHHYPKISVGNISVLGIAASSTLQIGSLNLLDAEARIKHIRILNEEQNSTPNNTL</sequence>
<accession>A0A1G9PKH7</accession>
<dbReference type="OrthoDB" id="2599887at2"/>
<keyword evidence="2" id="KW-1185">Reference proteome</keyword>
<dbReference type="Pfam" id="PF10970">
    <property type="entry name" value="GerPE"/>
    <property type="match status" value="1"/>
</dbReference>